<keyword evidence="3" id="KW-1185">Reference proteome</keyword>
<feature type="non-terminal residue" evidence="2">
    <location>
        <position position="1"/>
    </location>
</feature>
<protein>
    <submittedName>
        <fullName evidence="2">High mobility group nucleosome-binding domain-containing protein 5</fullName>
    </submittedName>
</protein>
<feature type="compositionally biased region" description="Basic and acidic residues" evidence="1">
    <location>
        <begin position="339"/>
        <end position="359"/>
    </location>
</feature>
<feature type="region of interest" description="Disordered" evidence="1">
    <location>
        <begin position="275"/>
        <end position="408"/>
    </location>
</feature>
<accession>V8NBK8</accession>
<feature type="compositionally biased region" description="Basic and acidic residues" evidence="1">
    <location>
        <begin position="366"/>
        <end position="380"/>
    </location>
</feature>
<evidence type="ECO:0000313" key="3">
    <source>
        <dbReference type="Proteomes" id="UP000018936"/>
    </source>
</evidence>
<dbReference type="EMBL" id="AZIM01005999">
    <property type="protein sequence ID" value="ETE59003.1"/>
    <property type="molecule type" value="Genomic_DNA"/>
</dbReference>
<evidence type="ECO:0000256" key="1">
    <source>
        <dbReference type="SAM" id="MobiDB-lite"/>
    </source>
</evidence>
<comment type="caution">
    <text evidence="2">The sequence shown here is derived from an EMBL/GenBank/DDBJ whole genome shotgun (WGS) entry which is preliminary data.</text>
</comment>
<organism evidence="2 3">
    <name type="scientific">Ophiophagus hannah</name>
    <name type="common">King cobra</name>
    <name type="synonym">Naja hannah</name>
    <dbReference type="NCBI Taxonomy" id="8665"/>
    <lineage>
        <taxon>Eukaryota</taxon>
        <taxon>Metazoa</taxon>
        <taxon>Chordata</taxon>
        <taxon>Craniata</taxon>
        <taxon>Vertebrata</taxon>
        <taxon>Euteleostomi</taxon>
        <taxon>Lepidosauria</taxon>
        <taxon>Squamata</taxon>
        <taxon>Bifurcata</taxon>
        <taxon>Unidentata</taxon>
        <taxon>Episquamata</taxon>
        <taxon>Toxicofera</taxon>
        <taxon>Serpentes</taxon>
        <taxon>Colubroidea</taxon>
        <taxon>Elapidae</taxon>
        <taxon>Elapinae</taxon>
        <taxon>Ophiophagus</taxon>
    </lineage>
</organism>
<feature type="compositionally biased region" description="Basic and acidic residues" evidence="1">
    <location>
        <begin position="387"/>
        <end position="408"/>
    </location>
</feature>
<evidence type="ECO:0000313" key="2">
    <source>
        <dbReference type="EMBL" id="ETE59003.1"/>
    </source>
</evidence>
<name>V8NBK8_OPHHA</name>
<feature type="compositionally biased region" description="Basic and acidic residues" evidence="1">
    <location>
        <begin position="298"/>
        <end position="332"/>
    </location>
</feature>
<dbReference type="AlphaFoldDB" id="V8NBK8"/>
<dbReference type="Proteomes" id="UP000018936">
    <property type="component" value="Unassembled WGS sequence"/>
</dbReference>
<proteinExistence type="predicted"/>
<reference evidence="2 3" key="1">
    <citation type="journal article" date="2013" name="Proc. Natl. Acad. Sci. U.S.A.">
        <title>The king cobra genome reveals dynamic gene evolution and adaptation in the snake venom system.</title>
        <authorList>
            <person name="Vonk F.J."/>
            <person name="Casewell N.R."/>
            <person name="Henkel C.V."/>
            <person name="Heimberg A.M."/>
            <person name="Jansen H.J."/>
            <person name="McCleary R.J."/>
            <person name="Kerkkamp H.M."/>
            <person name="Vos R.A."/>
            <person name="Guerreiro I."/>
            <person name="Calvete J.J."/>
            <person name="Wuster W."/>
            <person name="Woods A.E."/>
            <person name="Logan J.M."/>
            <person name="Harrison R.A."/>
            <person name="Castoe T.A."/>
            <person name="de Koning A.P."/>
            <person name="Pollock D.D."/>
            <person name="Yandell M."/>
            <person name="Calderon D."/>
            <person name="Renjifo C."/>
            <person name="Currier R.B."/>
            <person name="Salgado D."/>
            <person name="Pla D."/>
            <person name="Sanz L."/>
            <person name="Hyder A.S."/>
            <person name="Ribeiro J.M."/>
            <person name="Arntzen J.W."/>
            <person name="van den Thillart G.E."/>
            <person name="Boetzer M."/>
            <person name="Pirovano W."/>
            <person name="Dirks R.P."/>
            <person name="Spaink H.P."/>
            <person name="Duboule D."/>
            <person name="McGlinn E."/>
            <person name="Kini R.M."/>
            <person name="Richardson M.K."/>
        </authorList>
    </citation>
    <scope>NUCLEOTIDE SEQUENCE</scope>
    <source>
        <tissue evidence="2">Blood</tissue>
    </source>
</reference>
<sequence>MDCPWFFSSLSPPLPLPSIARHKLLTLANGHPTSDVNEELASWDVSAFRFFDRARLLNPREEILKGFVIQHREILARCLWLPFAVSSPPTVLPGRLCFSLSGLDLFCGDLDLGRFIPSLAFKKTVELALLRSELGGLLLSPELPGGKPNSFNDRVTDLTAAGIHLTAARKAVRWGKTRHISHLVTCIWGSIVVKLVPFSKLSKNEAHLPFFCLKKNPSYSCSDLCLASQEFSFWGSPPNCNRRKAKSDHFCLGIFCSSQNIQQVLERLGELAKDPLALGSGNSSSSEKEGGTVKMRREKSGREKGKERRENEKRERKGKGGREGEGKGEGKWARGRKQRKEEARKEREKGEKEEWEGGKQGRKRKNENGGREGGRENERKERRKEKRKGEGGGRKEGNEKGRRKEGKK</sequence>
<gene>
    <name evidence="2" type="primary">HMGN5</name>
    <name evidence="2" type="ORF">L345_15271</name>
</gene>